<keyword evidence="2" id="KW-0560">Oxidoreductase</keyword>
<dbReference type="InterPro" id="IPR002347">
    <property type="entry name" value="SDR_fam"/>
</dbReference>
<sequence>MTASSRVALVAGASRGLGMLVAEELLLRGYEVAICARDAAELTRARARLARRGTVRDYVCDVGDAEQVSGLVESVERDLGPVEVLITVAGIIQVGPVEGVTVEHVRDAVNTMTMGPVHTALAVLPGMRERGRGRIGTVASVGGLVSVPHLLPYSTAKFGAVGFTEGLAASLSGTGVTATSIDPGLMRTGSHEHAFFTGSSEKEYAWFAPSASLPVLSMNADRAARLIVDGVLAGRPVVLVGWLPKIAQRVRGVAPGLTVRALGVANRLLPSAASHQTHLVAGAAARRRLASTVVDALSFLGNRAARRNNER</sequence>
<evidence type="ECO:0000313" key="5">
    <source>
        <dbReference type="Proteomes" id="UP000277871"/>
    </source>
</evidence>
<name>A0A3L9KXP7_9MICC</name>
<dbReference type="Pfam" id="PF00106">
    <property type="entry name" value="adh_short"/>
    <property type="match status" value="1"/>
</dbReference>
<dbReference type="Proteomes" id="UP000277871">
    <property type="component" value="Unassembled WGS sequence"/>
</dbReference>
<dbReference type="PANTHER" id="PTHR44196">
    <property type="entry name" value="DEHYDROGENASE/REDUCTASE SDR FAMILY MEMBER 7B"/>
    <property type="match status" value="1"/>
</dbReference>
<reference evidence="4 5" key="1">
    <citation type="submission" date="2018-10" db="EMBL/GenBank/DDBJ databases">
        <title>Kocuria tytonicola, new bacteria from the preen glands of American barn owls (Tyto furcata).</title>
        <authorList>
            <person name="Braun M.S."/>
            <person name="Wang E."/>
            <person name="Zimmermann S."/>
            <person name="Boutin S."/>
            <person name="Wagner H."/>
            <person name="Wink M."/>
        </authorList>
    </citation>
    <scope>NUCLEOTIDE SEQUENCE [LARGE SCALE GENOMIC DNA]</scope>
    <source>
        <strain evidence="4 5">473</strain>
    </source>
</reference>
<comment type="caution">
    <text evidence="4">The sequence shown here is derived from an EMBL/GenBank/DDBJ whole genome shotgun (WGS) entry which is preliminary data.</text>
</comment>
<evidence type="ECO:0000256" key="1">
    <source>
        <dbReference type="ARBA" id="ARBA00006484"/>
    </source>
</evidence>
<dbReference type="PROSITE" id="PS00061">
    <property type="entry name" value="ADH_SHORT"/>
    <property type="match status" value="1"/>
</dbReference>
<dbReference type="PANTHER" id="PTHR44196:SF1">
    <property type="entry name" value="DEHYDROGENASE_REDUCTASE SDR FAMILY MEMBER 7B"/>
    <property type="match status" value="1"/>
</dbReference>
<dbReference type="InterPro" id="IPR036291">
    <property type="entry name" value="NAD(P)-bd_dom_sf"/>
</dbReference>
<dbReference type="EMBL" id="RDEX01000004">
    <property type="protein sequence ID" value="RLY91135.1"/>
    <property type="molecule type" value="Genomic_DNA"/>
</dbReference>
<proteinExistence type="inferred from homology"/>
<comment type="similarity">
    <text evidence="1 3">Belongs to the short-chain dehydrogenases/reductases (SDR) family.</text>
</comment>
<dbReference type="PRINTS" id="PR00081">
    <property type="entry name" value="GDHRDH"/>
</dbReference>
<protein>
    <submittedName>
        <fullName evidence="4">SDR family oxidoreductase</fullName>
    </submittedName>
</protein>
<dbReference type="GO" id="GO:0016491">
    <property type="term" value="F:oxidoreductase activity"/>
    <property type="evidence" value="ECO:0007669"/>
    <property type="project" value="UniProtKB-KW"/>
</dbReference>
<evidence type="ECO:0000256" key="2">
    <source>
        <dbReference type="ARBA" id="ARBA00023002"/>
    </source>
</evidence>
<organism evidence="4 5">
    <name type="scientific">Kocuria tytonicola</name>
    <dbReference type="NCBI Taxonomy" id="2055946"/>
    <lineage>
        <taxon>Bacteria</taxon>
        <taxon>Bacillati</taxon>
        <taxon>Actinomycetota</taxon>
        <taxon>Actinomycetes</taxon>
        <taxon>Micrococcales</taxon>
        <taxon>Micrococcaceae</taxon>
        <taxon>Kocuria</taxon>
    </lineage>
</organism>
<dbReference type="RefSeq" id="WP_121865223.1">
    <property type="nucleotide sequence ID" value="NZ_RDEX01000004.1"/>
</dbReference>
<dbReference type="SUPFAM" id="SSF51735">
    <property type="entry name" value="NAD(P)-binding Rossmann-fold domains"/>
    <property type="match status" value="1"/>
</dbReference>
<gene>
    <name evidence="4" type="ORF">EAE32_11145</name>
</gene>
<dbReference type="PRINTS" id="PR00080">
    <property type="entry name" value="SDRFAMILY"/>
</dbReference>
<dbReference type="InterPro" id="IPR020904">
    <property type="entry name" value="Sc_DH/Rdtase_CS"/>
</dbReference>
<evidence type="ECO:0000313" key="4">
    <source>
        <dbReference type="EMBL" id="RLY91135.1"/>
    </source>
</evidence>
<dbReference type="Gene3D" id="3.40.50.720">
    <property type="entry name" value="NAD(P)-binding Rossmann-like Domain"/>
    <property type="match status" value="1"/>
</dbReference>
<dbReference type="AlphaFoldDB" id="A0A3L9KXP7"/>
<accession>A0A3L9KXP7</accession>
<keyword evidence="5" id="KW-1185">Reference proteome</keyword>
<evidence type="ECO:0000256" key="3">
    <source>
        <dbReference type="RuleBase" id="RU000363"/>
    </source>
</evidence>
<dbReference type="GO" id="GO:0016020">
    <property type="term" value="C:membrane"/>
    <property type="evidence" value="ECO:0007669"/>
    <property type="project" value="TreeGrafter"/>
</dbReference>
<dbReference type="CDD" id="cd05233">
    <property type="entry name" value="SDR_c"/>
    <property type="match status" value="1"/>
</dbReference>